<proteinExistence type="predicted"/>
<feature type="domain" description="CUB" evidence="2">
    <location>
        <begin position="298"/>
        <end position="424"/>
    </location>
</feature>
<keyword evidence="4" id="KW-1185">Reference proteome</keyword>
<dbReference type="Proteomes" id="UP000318571">
    <property type="component" value="Chromosome 7"/>
</dbReference>
<evidence type="ECO:0000259" key="2">
    <source>
        <dbReference type="Pfam" id="PF26080"/>
    </source>
</evidence>
<keyword evidence="1" id="KW-0732">Signal</keyword>
<dbReference type="PANTHER" id="PTHR33236">
    <property type="entry name" value="INTRAFLAGELLAR TRANSPORT PROTEIN 122 FAMILY PROTEIN-RELATED"/>
    <property type="match status" value="1"/>
</dbReference>
<comment type="caution">
    <text evidence="3">The sequence shown here is derived from an EMBL/GenBank/DDBJ whole genome shotgun (WGS) entry which is preliminary data.</text>
</comment>
<dbReference type="AlphaFoldDB" id="A0A553P4U2"/>
<sequence>MLRIYFMSMGVLVFATSSLGGPYSQNKTSRESKQFSLFQVITFENENCLGSTRNGTCYTASECTDRGGSTSGTCASGYGVCCIFSVNCGSQSAENNTYLSETSSAGLSSCSYTICKSQSNICRIRFDFTTFSIAGPVNGLIENTNAAGGAIGDCTMDQFSVTAPGGVGSPVICGFNMGQHMVVDASDQCHEAVFNFGGSAMTPRSWDIKVTQFACNEEMGGEDVVAIFDAVQDTFYNACFQDLRDVCSTSLPCQELFPVLTFPRAPQRSRQVLLTCLVKITEFVYVGVLDIVRFVMSPISPTRSLPLLRPLKLSSADLASGVGTQCSEDYLIIPGAFDLLGDKTLETVDPATTQERLCGRILSAITGKMAADVYDNTDPTKSASVCSKNTPFVIGFKSDGDEVAAEEMGGAPGGIVGFSLNYQQIKC</sequence>
<reference evidence="3 4" key="1">
    <citation type="journal article" date="2018" name="Nat. Ecol. Evol.">
        <title>Genomic signatures of mitonuclear coevolution across populations of Tigriopus californicus.</title>
        <authorList>
            <person name="Barreto F.S."/>
            <person name="Watson E.T."/>
            <person name="Lima T.G."/>
            <person name="Willett C.S."/>
            <person name="Edmands S."/>
            <person name="Li W."/>
            <person name="Burton R.S."/>
        </authorList>
    </citation>
    <scope>NUCLEOTIDE SEQUENCE [LARGE SCALE GENOMIC DNA]</scope>
    <source>
        <strain evidence="3 4">San Diego</strain>
    </source>
</reference>
<organism evidence="3 4">
    <name type="scientific">Tigriopus californicus</name>
    <name type="common">Marine copepod</name>
    <dbReference type="NCBI Taxonomy" id="6832"/>
    <lineage>
        <taxon>Eukaryota</taxon>
        <taxon>Metazoa</taxon>
        <taxon>Ecdysozoa</taxon>
        <taxon>Arthropoda</taxon>
        <taxon>Crustacea</taxon>
        <taxon>Multicrustacea</taxon>
        <taxon>Hexanauplia</taxon>
        <taxon>Copepoda</taxon>
        <taxon>Harpacticoida</taxon>
        <taxon>Harpacticidae</taxon>
        <taxon>Tigriopus</taxon>
    </lineage>
</organism>
<dbReference type="EMBL" id="VCGU01000008">
    <property type="protein sequence ID" value="TRY72707.1"/>
    <property type="molecule type" value="Genomic_DNA"/>
</dbReference>
<gene>
    <name evidence="3" type="ORF">TCAL_13001</name>
</gene>
<accession>A0A553P4U2</accession>
<protein>
    <recommendedName>
        <fullName evidence="2">CUB domain-containing protein</fullName>
    </recommendedName>
</protein>
<dbReference type="Pfam" id="PF26080">
    <property type="entry name" value="CUB_animal"/>
    <property type="match status" value="1"/>
</dbReference>
<feature type="chain" id="PRO_5022159053" description="CUB domain-containing protein" evidence="1">
    <location>
        <begin position="21"/>
        <end position="427"/>
    </location>
</feature>
<evidence type="ECO:0000256" key="1">
    <source>
        <dbReference type="SAM" id="SignalP"/>
    </source>
</evidence>
<dbReference type="STRING" id="6832.A0A553P4U2"/>
<dbReference type="InterPro" id="IPR058698">
    <property type="entry name" value="CUB_metazoa"/>
</dbReference>
<evidence type="ECO:0000313" key="4">
    <source>
        <dbReference type="Proteomes" id="UP000318571"/>
    </source>
</evidence>
<feature type="signal peptide" evidence="1">
    <location>
        <begin position="1"/>
        <end position="20"/>
    </location>
</feature>
<name>A0A553P4U2_TIGCA</name>
<evidence type="ECO:0000313" key="3">
    <source>
        <dbReference type="EMBL" id="TRY72707.1"/>
    </source>
</evidence>
<dbReference type="PANTHER" id="PTHR33236:SF5">
    <property type="entry name" value="CUB DOMAIN-CONTAINING PROTEIN"/>
    <property type="match status" value="1"/>
</dbReference>